<dbReference type="Proteomes" id="UP001565236">
    <property type="component" value="Unassembled WGS sequence"/>
</dbReference>
<evidence type="ECO:0000313" key="2">
    <source>
        <dbReference type="Proteomes" id="UP001565236"/>
    </source>
</evidence>
<reference evidence="1 2" key="1">
    <citation type="submission" date="2024-03" db="EMBL/GenBank/DDBJ databases">
        <title>Mouse gut bacterial collection (mGBC) of GemPharmatech.</title>
        <authorList>
            <person name="He Y."/>
            <person name="Dong L."/>
            <person name="Wu D."/>
            <person name="Gao X."/>
            <person name="Lin Z."/>
        </authorList>
    </citation>
    <scope>NUCLEOTIDE SEQUENCE [LARGE SCALE GENOMIC DNA]</scope>
    <source>
        <strain evidence="1 2">15-30</strain>
    </source>
</reference>
<evidence type="ECO:0008006" key="3">
    <source>
        <dbReference type="Google" id="ProtNLM"/>
    </source>
</evidence>
<dbReference type="EMBL" id="JBCLUF010000004">
    <property type="protein sequence ID" value="MEY8661644.1"/>
    <property type="molecule type" value="Genomic_DNA"/>
</dbReference>
<comment type="caution">
    <text evidence="1">The sequence shown here is derived from an EMBL/GenBank/DDBJ whole genome shotgun (WGS) entry which is preliminary data.</text>
</comment>
<gene>
    <name evidence="1" type="ORF">AALT52_01865</name>
</gene>
<sequence length="175" mass="20894">MISDYKKTYQEMAALIGEQRTSKLFEMVKSTKYDFSMRLYSKKYCEYYILKNKEHTEPRILALELGYSLRFVQDVIKEKRGLPTNYDEGNITMNKYNGIYQLFYDMFGERVVNLVYDNLRGSTIYFPSKLHSKEYAQKKIAENMDRLNVRELAKLTGYSERSVRRMINEITDEDK</sequence>
<dbReference type="InterPro" id="IPR009057">
    <property type="entry name" value="Homeodomain-like_sf"/>
</dbReference>
<protein>
    <recommendedName>
        <fullName evidence="3">Mor transcription activator domain-containing protein</fullName>
    </recommendedName>
</protein>
<name>A0ABV4DMD8_9LACO</name>
<accession>A0ABV4DMD8</accession>
<proteinExistence type="predicted"/>
<dbReference type="RefSeq" id="WP_280606614.1">
    <property type="nucleotide sequence ID" value="NZ_CP123639.1"/>
</dbReference>
<organism evidence="1 2">
    <name type="scientific">Ligilactobacillus faecis</name>
    <dbReference type="NCBI Taxonomy" id="762833"/>
    <lineage>
        <taxon>Bacteria</taxon>
        <taxon>Bacillati</taxon>
        <taxon>Bacillota</taxon>
        <taxon>Bacilli</taxon>
        <taxon>Lactobacillales</taxon>
        <taxon>Lactobacillaceae</taxon>
        <taxon>Ligilactobacillus</taxon>
    </lineage>
</organism>
<dbReference type="SUPFAM" id="SSF46689">
    <property type="entry name" value="Homeodomain-like"/>
    <property type="match status" value="1"/>
</dbReference>
<keyword evidence="2" id="KW-1185">Reference proteome</keyword>
<evidence type="ECO:0000313" key="1">
    <source>
        <dbReference type="EMBL" id="MEY8661644.1"/>
    </source>
</evidence>